<dbReference type="InterPro" id="IPR003594">
    <property type="entry name" value="HATPase_dom"/>
</dbReference>
<dbReference type="STRING" id="521011.Mpal_1172"/>
<evidence type="ECO:0000256" key="6">
    <source>
        <dbReference type="ARBA" id="ARBA00022840"/>
    </source>
</evidence>
<evidence type="ECO:0000259" key="7">
    <source>
        <dbReference type="PROSITE" id="PS50109"/>
    </source>
</evidence>
<evidence type="ECO:0000256" key="2">
    <source>
        <dbReference type="ARBA" id="ARBA00012438"/>
    </source>
</evidence>
<evidence type="ECO:0000256" key="4">
    <source>
        <dbReference type="ARBA" id="ARBA00022741"/>
    </source>
</evidence>
<keyword evidence="5 8" id="KW-0418">Kinase</keyword>
<dbReference type="GO" id="GO:0005524">
    <property type="term" value="F:ATP binding"/>
    <property type="evidence" value="ECO:0007669"/>
    <property type="project" value="UniProtKB-KW"/>
</dbReference>
<dbReference type="SUPFAM" id="SSF55874">
    <property type="entry name" value="ATPase domain of HSP90 chaperone/DNA topoisomerase II/histidine kinase"/>
    <property type="match status" value="1"/>
</dbReference>
<evidence type="ECO:0000256" key="3">
    <source>
        <dbReference type="ARBA" id="ARBA00022679"/>
    </source>
</evidence>
<dbReference type="PANTHER" id="PTHR44936:SF10">
    <property type="entry name" value="SENSOR PROTEIN RSTB"/>
    <property type="match status" value="1"/>
</dbReference>
<dbReference type="PRINTS" id="PR00344">
    <property type="entry name" value="BCTRLSENSOR"/>
</dbReference>
<dbReference type="HOGENOM" id="CLU_077874_0_0_2"/>
<dbReference type="SMART" id="SM00387">
    <property type="entry name" value="HATPase_c"/>
    <property type="match status" value="1"/>
</dbReference>
<dbReference type="InterPro" id="IPR005467">
    <property type="entry name" value="His_kinase_dom"/>
</dbReference>
<comment type="catalytic activity">
    <reaction evidence="1">
        <text>ATP + protein L-histidine = ADP + protein N-phospho-L-histidine.</text>
        <dbReference type="EC" id="2.7.13.3"/>
    </reaction>
</comment>
<dbReference type="InterPro" id="IPR050980">
    <property type="entry name" value="2C_sensor_his_kinase"/>
</dbReference>
<dbReference type="AlphaFoldDB" id="B8GHA9"/>
<dbReference type="Proteomes" id="UP000002457">
    <property type="component" value="Chromosome"/>
</dbReference>
<keyword evidence="3" id="KW-0808">Transferase</keyword>
<dbReference type="EMBL" id="CP001338">
    <property type="protein sequence ID" value="ACL16514.1"/>
    <property type="molecule type" value="Genomic_DNA"/>
</dbReference>
<dbReference type="InterPro" id="IPR004358">
    <property type="entry name" value="Sig_transdc_His_kin-like_C"/>
</dbReference>
<feature type="domain" description="Histidine kinase" evidence="7">
    <location>
        <begin position="181"/>
        <end position="279"/>
    </location>
</feature>
<dbReference type="Pfam" id="PF02518">
    <property type="entry name" value="HATPase_c"/>
    <property type="match status" value="1"/>
</dbReference>
<evidence type="ECO:0000313" key="8">
    <source>
        <dbReference type="EMBL" id="ACL16514.1"/>
    </source>
</evidence>
<evidence type="ECO:0000256" key="5">
    <source>
        <dbReference type="ARBA" id="ARBA00022777"/>
    </source>
</evidence>
<keyword evidence="9" id="KW-1185">Reference proteome</keyword>
<proteinExistence type="predicted"/>
<keyword evidence="6" id="KW-0067">ATP-binding</keyword>
<keyword evidence="4" id="KW-0547">Nucleotide-binding</keyword>
<dbReference type="KEGG" id="mpl:Mpal_1172"/>
<dbReference type="GO" id="GO:0004673">
    <property type="term" value="F:protein histidine kinase activity"/>
    <property type="evidence" value="ECO:0007669"/>
    <property type="project" value="UniProtKB-EC"/>
</dbReference>
<reference evidence="8 9" key="1">
    <citation type="journal article" date="2015" name="Genome Announc.">
        <title>Complete Genome Sequence of Methanosphaerula palustris E1-9CT, a Hydrogenotrophic Methanogen Isolated from a Minerotrophic Fen Peatland.</title>
        <authorList>
            <person name="Cadillo-Quiroz H."/>
            <person name="Browne P."/>
            <person name="Kyrpides N."/>
            <person name="Woyke T."/>
            <person name="Goodwin L."/>
            <person name="Detter C."/>
            <person name="Yavitt J.B."/>
            <person name="Zinder S.H."/>
        </authorList>
    </citation>
    <scope>NUCLEOTIDE SEQUENCE [LARGE SCALE GENOMIC DNA]</scope>
    <source>
        <strain evidence="9">ATCC BAA-1556 / DSM 19958 / E1-9c</strain>
    </source>
</reference>
<dbReference type="CDD" id="cd00075">
    <property type="entry name" value="HATPase"/>
    <property type="match status" value="1"/>
</dbReference>
<sequence length="288" mass="32284">MCEGRVQGTYAAKIGNCRSCEFYLSVQRDIQTRDLPPSEHPSKVLDLVLDRTAALELEIERRMQVEATLRQVNSKLNLLSSITCHDMLNKIHTLGLLTDLLSQTYYQDPVLLGYLQTLDQQIQDLTEMIVFTHDYQDIGVQAPIWQQIHQVIAGVQELVHSVPIEVDPGLGLYEIYADPLISRVFYNLVDNAIRHGGQVHQIQVCGVELAEGLVVVWEDDGVGVLQTEKEKIFKKGHGKNTGLGLFLVREILSITRIEIQETGTFGAGARFEITVPKDSYRLVNSGSN</sequence>
<evidence type="ECO:0000313" key="9">
    <source>
        <dbReference type="Proteomes" id="UP000002457"/>
    </source>
</evidence>
<name>B8GHA9_METPE</name>
<dbReference type="PANTHER" id="PTHR44936">
    <property type="entry name" value="SENSOR PROTEIN CREC"/>
    <property type="match status" value="1"/>
</dbReference>
<gene>
    <name evidence="8" type="ordered locus">Mpal_1172</name>
</gene>
<dbReference type="Gene3D" id="3.30.565.10">
    <property type="entry name" value="Histidine kinase-like ATPase, C-terminal domain"/>
    <property type="match status" value="1"/>
</dbReference>
<dbReference type="EC" id="2.7.13.3" evidence="2"/>
<dbReference type="eggNOG" id="arCOG06193">
    <property type="taxonomic scope" value="Archaea"/>
</dbReference>
<organism evidence="8 9">
    <name type="scientific">Methanosphaerula palustris (strain ATCC BAA-1556 / DSM 19958 / E1-9c)</name>
    <dbReference type="NCBI Taxonomy" id="521011"/>
    <lineage>
        <taxon>Archaea</taxon>
        <taxon>Methanobacteriati</taxon>
        <taxon>Methanobacteriota</taxon>
        <taxon>Stenosarchaea group</taxon>
        <taxon>Methanomicrobia</taxon>
        <taxon>Methanomicrobiales</taxon>
        <taxon>Methanoregulaceae</taxon>
        <taxon>Methanosphaerula</taxon>
    </lineage>
</organism>
<accession>B8GHA9</accession>
<dbReference type="PROSITE" id="PS50109">
    <property type="entry name" value="HIS_KIN"/>
    <property type="match status" value="1"/>
</dbReference>
<evidence type="ECO:0000256" key="1">
    <source>
        <dbReference type="ARBA" id="ARBA00000085"/>
    </source>
</evidence>
<dbReference type="InterPro" id="IPR036890">
    <property type="entry name" value="HATPase_C_sf"/>
</dbReference>
<protein>
    <recommendedName>
        <fullName evidence="2">histidine kinase</fullName>
        <ecNumber evidence="2">2.7.13.3</ecNumber>
    </recommendedName>
</protein>